<sequence length="1439" mass="162772">MDVECENVEEIVFERVDRDSIELLCANEATPIHITPAPEETAKILDIEHLGMEQRPDDIISHDSCTNQGSNDVDVQEIDVGLKTNYIALQKTCINQDSTALDSHVLANGQKTNAMLPHESCVNQGLNYMDAKTMDIRQTSHLNKQHMCITSKPDSQEPQDSGISLRQTSTDTQEPSLHMDRCETVMNQSPQIMILQESNTEPMSDNSCINEPSMKLIPDNGIQDLNIQHSPKNIGLVESKTIHNLHNTQNPSREEILDNTGTHNLCTVLNKYHMDSHVIQSYDEQGKCQRLDIENQNMGIKQSIDHVELSSHLGTKCTLKKSPNIEGAPNIGIQQNLEDINAQDVSVSSSGPTNSDLKLIPDNTVTVAPEGSIHNAVTETMAHTQMDSCQPVSCSVPGVCSVCHSLFTQNTGAVLLHSDSTSSINPQLIQGCIMTSSEGKNQEITQYLILQDSDDPPPNYQLTLSPVAPGEMSPSHGSCGPEGVSDMEALEGMMEVVIVQQYKCKMCQYKSVSKTTLLRHVRERHVKRGKNEQKDKDRKPEQTQEEEEEEDDDIVDAGAIDDPDGDSDYSPGEETSRNYQFESSNGTLARERPRRRPGRPRKIQRTQGPEVDTTMPTVTDNQDEVATSTPASENNGPTSNNHEEQKLPNRTRGYIPKNFRGRKYRRYRSRRYYKPPNKQLLRPFLCRVCGSRFLTLEDFTFHVSSHDGNDPQTYRCLQCSYQCRRWSSLKEHMFNHKGNKPHKCEHCDYTSVYKKDVIRHAEIHKREQKKKTEMPVKESSYPCPVCNRVYNMQKRLTQHLKTHSAEKPHMCDKCGKAFKKRYTFKMHLLTHLQSVDSTRYKCEFCEYMCEDRKQLLNHQLTHMNDKPFKCTQCKYHTYRQDFLLSHQATRHAGGKPFACDYCHFHTKHKKNLRLHVKCRHVNLFQEWVQRHPEETPSRQRPFFSIQQIEKLKQQHDQLENPAQQAPEVENSQTQLAMLHQPTQQAGEEQSQNSLETAAIIYDQGEEELTTRAALDLLLNMSAQRDASGDGLQVAVVKSGTCGDGQGSEASDGAQEPPMTQVLTLHMDEREVSEVHQAGFEETGVQQITINTAFTAAEYSLINAENIQSSLCSDADIPNDSPQTLLGENLKDKRALQVLRKPRQVQLASGNSPPPPAAKKFSCKFCSSSFWGRAEMESHKRAHVEGSNGFKCHDCNFIAPSWPEVRDHMTLHADLRPHRCNQCSFASRNKKDLSRHAMTHTNHRPHFCHLCGQRFNRKGHLKFHIQRLHNGGSVPQPENEELTSGPPLEEEHVFLTQGETISNQENTAYIQEITTADGQTLQQLVTADNQVQYIISQEGVPHLLPQEYVVLPEGHHIQVQDGQITHIQYEPGTQFLQDPQIHFVPMSPTHQLLTQEQLEAAAHSAVTAVADAAMAQTVYTTERETALQHEIEYDVITLTD</sequence>
<feature type="domain" description="C2H2-type" evidence="7">
    <location>
        <begin position="1245"/>
        <end position="1273"/>
    </location>
</feature>
<evidence type="ECO:0000313" key="9">
    <source>
        <dbReference type="Proteomes" id="UP001295444"/>
    </source>
</evidence>
<organism evidence="8 9">
    <name type="scientific">Pelobates cultripes</name>
    <name type="common">Western spadefoot toad</name>
    <dbReference type="NCBI Taxonomy" id="61616"/>
    <lineage>
        <taxon>Eukaryota</taxon>
        <taxon>Metazoa</taxon>
        <taxon>Chordata</taxon>
        <taxon>Craniata</taxon>
        <taxon>Vertebrata</taxon>
        <taxon>Euteleostomi</taxon>
        <taxon>Amphibia</taxon>
        <taxon>Batrachia</taxon>
        <taxon>Anura</taxon>
        <taxon>Pelobatoidea</taxon>
        <taxon>Pelobatidae</taxon>
        <taxon>Pelobates</taxon>
    </lineage>
</organism>
<dbReference type="GO" id="GO:0050769">
    <property type="term" value="P:positive regulation of neurogenesis"/>
    <property type="evidence" value="ECO:0007669"/>
    <property type="project" value="TreeGrafter"/>
</dbReference>
<dbReference type="GO" id="GO:0045944">
    <property type="term" value="P:positive regulation of transcription by RNA polymerase II"/>
    <property type="evidence" value="ECO:0007669"/>
    <property type="project" value="TreeGrafter"/>
</dbReference>
<dbReference type="Pfam" id="PF00096">
    <property type="entry name" value="zf-C2H2"/>
    <property type="match status" value="2"/>
</dbReference>
<feature type="region of interest" description="Disordered" evidence="6">
    <location>
        <begin position="951"/>
        <end position="971"/>
    </location>
</feature>
<feature type="domain" description="C2H2-type" evidence="7">
    <location>
        <begin position="1217"/>
        <end position="1244"/>
    </location>
</feature>
<dbReference type="PANTHER" id="PTHR24403:SF36">
    <property type="entry name" value="ZINC FINGER PROTEIN 335"/>
    <property type="match status" value="1"/>
</dbReference>
<name>A0AAD1SIZ1_PELCU</name>
<feature type="domain" description="C2H2-type" evidence="7">
    <location>
        <begin position="714"/>
        <end position="741"/>
    </location>
</feature>
<dbReference type="GO" id="GO:0008270">
    <property type="term" value="F:zinc ion binding"/>
    <property type="evidence" value="ECO:0007669"/>
    <property type="project" value="UniProtKB-KW"/>
</dbReference>
<keyword evidence="9" id="KW-1185">Reference proteome</keyword>
<accession>A0AAD1SIZ1</accession>
<dbReference type="GO" id="GO:0000978">
    <property type="term" value="F:RNA polymerase II cis-regulatory region sequence-specific DNA binding"/>
    <property type="evidence" value="ECO:0007669"/>
    <property type="project" value="TreeGrafter"/>
</dbReference>
<dbReference type="SMART" id="SM00355">
    <property type="entry name" value="ZnF_C2H2"/>
    <property type="match status" value="13"/>
</dbReference>
<dbReference type="InterPro" id="IPR013087">
    <property type="entry name" value="Znf_C2H2_type"/>
</dbReference>
<keyword evidence="4" id="KW-0862">Zinc</keyword>
<feature type="compositionally biased region" description="Polar residues" evidence="6">
    <location>
        <begin position="152"/>
        <end position="175"/>
    </location>
</feature>
<evidence type="ECO:0000256" key="6">
    <source>
        <dbReference type="SAM" id="MobiDB-lite"/>
    </source>
</evidence>
<feature type="domain" description="C2H2-type" evidence="7">
    <location>
        <begin position="781"/>
        <end position="808"/>
    </location>
</feature>
<evidence type="ECO:0000256" key="2">
    <source>
        <dbReference type="ARBA" id="ARBA00022737"/>
    </source>
</evidence>
<dbReference type="PROSITE" id="PS00028">
    <property type="entry name" value="ZINC_FINGER_C2H2_1"/>
    <property type="match status" value="7"/>
</dbReference>
<feature type="domain" description="C2H2-type" evidence="7">
    <location>
        <begin position="502"/>
        <end position="530"/>
    </location>
</feature>
<dbReference type="GO" id="GO:0005634">
    <property type="term" value="C:nucleus"/>
    <property type="evidence" value="ECO:0007669"/>
    <property type="project" value="TreeGrafter"/>
</dbReference>
<evidence type="ECO:0000259" key="7">
    <source>
        <dbReference type="PROSITE" id="PS50157"/>
    </source>
</evidence>
<dbReference type="GO" id="GO:0007420">
    <property type="term" value="P:brain development"/>
    <property type="evidence" value="ECO:0007669"/>
    <property type="project" value="TreeGrafter"/>
</dbReference>
<evidence type="ECO:0000313" key="8">
    <source>
        <dbReference type="EMBL" id="CAH2302473.1"/>
    </source>
</evidence>
<dbReference type="EMBL" id="OW240917">
    <property type="protein sequence ID" value="CAH2302473.1"/>
    <property type="molecule type" value="Genomic_DNA"/>
</dbReference>
<dbReference type="InterPro" id="IPR036236">
    <property type="entry name" value="Znf_C2H2_sf"/>
</dbReference>
<evidence type="ECO:0000256" key="3">
    <source>
        <dbReference type="ARBA" id="ARBA00022771"/>
    </source>
</evidence>
<dbReference type="SUPFAM" id="SSF57667">
    <property type="entry name" value="beta-beta-alpha zinc fingers"/>
    <property type="match status" value="7"/>
</dbReference>
<evidence type="ECO:0000256" key="4">
    <source>
        <dbReference type="ARBA" id="ARBA00022833"/>
    </source>
</evidence>
<feature type="domain" description="C2H2-type" evidence="7">
    <location>
        <begin position="809"/>
        <end position="831"/>
    </location>
</feature>
<keyword evidence="2" id="KW-0677">Repeat</keyword>
<feature type="region of interest" description="Disordered" evidence="6">
    <location>
        <begin position="150"/>
        <end position="175"/>
    </location>
</feature>
<feature type="domain" description="C2H2-type" evidence="7">
    <location>
        <begin position="1160"/>
        <end position="1182"/>
    </location>
</feature>
<keyword evidence="3 5" id="KW-0863">Zinc-finger</keyword>
<dbReference type="Proteomes" id="UP001295444">
    <property type="component" value="Chromosome 06"/>
</dbReference>
<evidence type="ECO:0000256" key="1">
    <source>
        <dbReference type="ARBA" id="ARBA00022723"/>
    </source>
</evidence>
<dbReference type="PANTHER" id="PTHR24403">
    <property type="entry name" value="ZINC FINGER PROTEIN"/>
    <property type="match status" value="1"/>
</dbReference>
<feature type="compositionally biased region" description="Acidic residues" evidence="6">
    <location>
        <begin position="543"/>
        <end position="567"/>
    </location>
</feature>
<feature type="domain" description="C2H2-type" evidence="7">
    <location>
        <begin position="742"/>
        <end position="769"/>
    </location>
</feature>
<protein>
    <submittedName>
        <fullName evidence="8">Zinc finger 335</fullName>
    </submittedName>
</protein>
<feature type="region of interest" description="Disordered" evidence="6">
    <location>
        <begin position="520"/>
        <end position="656"/>
    </location>
</feature>
<evidence type="ECO:0000256" key="5">
    <source>
        <dbReference type="PROSITE-ProRule" id="PRU00042"/>
    </source>
</evidence>
<feature type="compositionally biased region" description="Polar residues" evidence="6">
    <location>
        <begin position="577"/>
        <end position="587"/>
    </location>
</feature>
<dbReference type="PROSITE" id="PS50157">
    <property type="entry name" value="ZINC_FINGER_C2H2_2"/>
    <property type="match status" value="11"/>
</dbReference>
<gene>
    <name evidence="8" type="ORF">PECUL_23A002917</name>
</gene>
<feature type="compositionally biased region" description="Basic residues" evidence="6">
    <location>
        <begin position="592"/>
        <end position="604"/>
    </location>
</feature>
<reference evidence="8" key="1">
    <citation type="submission" date="2022-03" db="EMBL/GenBank/DDBJ databases">
        <authorList>
            <person name="Alioto T."/>
            <person name="Alioto T."/>
            <person name="Gomez Garrido J."/>
        </authorList>
    </citation>
    <scope>NUCLEOTIDE SEQUENCE</scope>
</reference>
<feature type="domain" description="C2H2-type" evidence="7">
    <location>
        <begin position="840"/>
        <end position="867"/>
    </location>
</feature>
<keyword evidence="1" id="KW-0479">Metal-binding</keyword>
<feature type="compositionally biased region" description="Polar residues" evidence="6">
    <location>
        <begin position="614"/>
        <end position="640"/>
    </location>
</feature>
<dbReference type="FunFam" id="3.30.160.60:FF:004444">
    <property type="match status" value="1"/>
</dbReference>
<proteinExistence type="predicted"/>
<feature type="domain" description="C2H2-type" evidence="7">
    <location>
        <begin position="868"/>
        <end position="896"/>
    </location>
</feature>
<feature type="domain" description="C2H2-type" evidence="7">
    <location>
        <begin position="684"/>
        <end position="711"/>
    </location>
</feature>
<dbReference type="InterPro" id="IPR050688">
    <property type="entry name" value="Zinc_finger/UBP_domain"/>
</dbReference>
<feature type="compositionally biased region" description="Basic and acidic residues" evidence="6">
    <location>
        <begin position="529"/>
        <end position="542"/>
    </location>
</feature>
<dbReference type="FunFam" id="3.30.160.60:FF:000444">
    <property type="entry name" value="Zinc finger protein 335"/>
    <property type="match status" value="1"/>
</dbReference>
<dbReference type="Gene3D" id="3.30.160.60">
    <property type="entry name" value="Classic Zinc Finger"/>
    <property type="match status" value="7"/>
</dbReference>